<dbReference type="SUPFAM" id="SSF51735">
    <property type="entry name" value="NAD(P)-binding Rossmann-fold domains"/>
    <property type="match status" value="1"/>
</dbReference>
<dbReference type="EMBL" id="CP041764">
    <property type="protein sequence ID" value="QHA88052.1"/>
    <property type="molecule type" value="Genomic_DNA"/>
</dbReference>
<organism evidence="3 4">
    <name type="scientific">Serratia rhizosphaerae</name>
    <dbReference type="NCBI Taxonomy" id="2597702"/>
    <lineage>
        <taxon>Bacteria</taxon>
        <taxon>Pseudomonadati</taxon>
        <taxon>Pseudomonadota</taxon>
        <taxon>Gammaproteobacteria</taxon>
        <taxon>Enterobacterales</taxon>
        <taxon>Yersiniaceae</taxon>
        <taxon>Serratia</taxon>
    </lineage>
</organism>
<dbReference type="Gene3D" id="3.40.50.720">
    <property type="entry name" value="NAD(P)-binding Rossmann-like Domain"/>
    <property type="match status" value="1"/>
</dbReference>
<dbReference type="PROSITE" id="PS00061">
    <property type="entry name" value="ADH_SHORT"/>
    <property type="match status" value="1"/>
</dbReference>
<evidence type="ECO:0000313" key="3">
    <source>
        <dbReference type="EMBL" id="QHA88052.1"/>
    </source>
</evidence>
<keyword evidence="4" id="KW-1185">Reference proteome</keyword>
<feature type="domain" description="Ketoreductase" evidence="2">
    <location>
        <begin position="8"/>
        <end position="189"/>
    </location>
</feature>
<proteinExistence type="inferred from homology"/>
<dbReference type="SMART" id="SM00822">
    <property type="entry name" value="PKS_KR"/>
    <property type="match status" value="1"/>
</dbReference>
<name>A0ABX6GP55_9GAMM</name>
<dbReference type="PRINTS" id="PR00081">
    <property type="entry name" value="GDHRDH"/>
</dbReference>
<dbReference type="PANTHER" id="PTHR42879:SF2">
    <property type="entry name" value="3-OXOACYL-[ACYL-CARRIER-PROTEIN] REDUCTASE FABG"/>
    <property type="match status" value="1"/>
</dbReference>
<reference evidence="3 4" key="1">
    <citation type="submission" date="2019-07" db="EMBL/GenBank/DDBJ databases">
        <title>Serratia dokdonensis sp. nov., an elicitor of systemic resistance in Nicotiana Tabacum.</title>
        <authorList>
            <person name="Son J.-S."/>
            <person name="Hwang Y.-J."/>
            <person name="Lee S.-Y."/>
            <person name="Ghim S.-Y."/>
        </authorList>
    </citation>
    <scope>NUCLEOTIDE SEQUENCE [LARGE SCALE GENOMIC DNA]</scope>
    <source>
        <strain evidence="3 4">KUDC3025</strain>
    </source>
</reference>
<dbReference type="RefSeq" id="WP_160030023.1">
    <property type="nucleotide sequence ID" value="NZ_CP041764.1"/>
</dbReference>
<dbReference type="InterPro" id="IPR057326">
    <property type="entry name" value="KR_dom"/>
</dbReference>
<gene>
    <name evidence="3" type="ORF">FO014_14435</name>
</gene>
<accession>A0ABX6GP55</accession>
<dbReference type="InterPro" id="IPR002347">
    <property type="entry name" value="SDR_fam"/>
</dbReference>
<comment type="similarity">
    <text evidence="1">Belongs to the short-chain dehydrogenases/reductases (SDR) family.</text>
</comment>
<dbReference type="InterPro" id="IPR036291">
    <property type="entry name" value="NAD(P)-bd_dom_sf"/>
</dbReference>
<evidence type="ECO:0000313" key="4">
    <source>
        <dbReference type="Proteomes" id="UP000430368"/>
    </source>
</evidence>
<protein>
    <submittedName>
        <fullName evidence="3">SDR family oxidoreductase</fullName>
    </submittedName>
</protein>
<dbReference type="PANTHER" id="PTHR42879">
    <property type="entry name" value="3-OXOACYL-(ACYL-CARRIER-PROTEIN) REDUCTASE"/>
    <property type="match status" value="1"/>
</dbReference>
<dbReference type="NCBIfam" id="NF005559">
    <property type="entry name" value="PRK07231.1"/>
    <property type="match status" value="1"/>
</dbReference>
<dbReference type="InterPro" id="IPR050259">
    <property type="entry name" value="SDR"/>
</dbReference>
<evidence type="ECO:0000259" key="2">
    <source>
        <dbReference type="SMART" id="SM00822"/>
    </source>
</evidence>
<dbReference type="Pfam" id="PF13561">
    <property type="entry name" value="adh_short_C2"/>
    <property type="match status" value="1"/>
</dbReference>
<evidence type="ECO:0000256" key="1">
    <source>
        <dbReference type="ARBA" id="ARBA00006484"/>
    </source>
</evidence>
<dbReference type="PRINTS" id="PR00080">
    <property type="entry name" value="SDRFAMILY"/>
</dbReference>
<dbReference type="InterPro" id="IPR020904">
    <property type="entry name" value="Sc_DH/Rdtase_CS"/>
</dbReference>
<dbReference type="Proteomes" id="UP000430368">
    <property type="component" value="Chromosome"/>
</dbReference>
<sequence length="253" mass="27254">MGINADIKTVLITGASRGIGKAIALAFAEAGYKVIATDIEREINVLASLKNEIEHIGKSCLTYSLDVTSKTELDQLVANLRRDRQAVDVLVNNAGILQISTLQDLQESQWNAHFDVNAKGVWLTTQAFAPYMKEQGDKRIINTASLAGRCGVPGQGHYAATKAAVISLTRVAAQELGPDGFTVNAICPGIILTEMGRNNLGSEEMITYWEGRTALRRLGQPEDVAGAVLFFASPMADFITGQSINIDGGIYFH</sequence>